<dbReference type="GO" id="GO:0016020">
    <property type="term" value="C:membrane"/>
    <property type="evidence" value="ECO:0007669"/>
    <property type="project" value="TreeGrafter"/>
</dbReference>
<dbReference type="Pfam" id="PF00650">
    <property type="entry name" value="CRAL_TRIO"/>
    <property type="match status" value="1"/>
</dbReference>
<dbReference type="GO" id="GO:1902936">
    <property type="term" value="F:phosphatidylinositol bisphosphate binding"/>
    <property type="evidence" value="ECO:0007669"/>
    <property type="project" value="TreeGrafter"/>
</dbReference>
<keyword evidence="3" id="KW-1185">Reference proteome</keyword>
<dbReference type="PANTHER" id="PTHR10174:SF216">
    <property type="entry name" value="CRAL-TRIO DOMAIN-CONTAINING PROTEIN-RELATED"/>
    <property type="match status" value="1"/>
</dbReference>
<feature type="domain" description="CRAL-TRIO" evidence="1">
    <location>
        <begin position="89"/>
        <end position="254"/>
    </location>
</feature>
<dbReference type="SUPFAM" id="SSF46938">
    <property type="entry name" value="CRAL/TRIO N-terminal domain"/>
    <property type="match status" value="1"/>
</dbReference>
<dbReference type="Gene3D" id="1.20.5.1200">
    <property type="entry name" value="Alpha-tocopherol transfer"/>
    <property type="match status" value="1"/>
</dbReference>
<dbReference type="InterPro" id="IPR036865">
    <property type="entry name" value="CRAL-TRIO_dom_sf"/>
</dbReference>
<accession>A0AAV1JKB8</accession>
<dbReference type="InterPro" id="IPR036273">
    <property type="entry name" value="CRAL/TRIO_N_dom_sf"/>
</dbReference>
<dbReference type="SUPFAM" id="SSF52087">
    <property type="entry name" value="CRAL/TRIO domain"/>
    <property type="match status" value="1"/>
</dbReference>
<dbReference type="Gene3D" id="3.40.525.10">
    <property type="entry name" value="CRAL-TRIO lipid binding domain"/>
    <property type="match status" value="1"/>
</dbReference>
<dbReference type="PROSITE" id="PS50191">
    <property type="entry name" value="CRAL_TRIO"/>
    <property type="match status" value="1"/>
</dbReference>
<evidence type="ECO:0000313" key="3">
    <source>
        <dbReference type="Proteomes" id="UP001497472"/>
    </source>
</evidence>
<dbReference type="SMART" id="SM01100">
    <property type="entry name" value="CRAL_TRIO_N"/>
    <property type="match status" value="1"/>
</dbReference>
<dbReference type="EMBL" id="CAVLEF010000040">
    <property type="protein sequence ID" value="CAK1549782.1"/>
    <property type="molecule type" value="Genomic_DNA"/>
</dbReference>
<protein>
    <recommendedName>
        <fullName evidence="1">CRAL-TRIO domain-containing protein</fullName>
    </recommendedName>
</protein>
<dbReference type="InterPro" id="IPR011074">
    <property type="entry name" value="CRAL/TRIO_N_dom"/>
</dbReference>
<dbReference type="InterPro" id="IPR001251">
    <property type="entry name" value="CRAL-TRIO_dom"/>
</dbReference>
<dbReference type="Proteomes" id="UP001497472">
    <property type="component" value="Unassembled WGS sequence"/>
</dbReference>
<dbReference type="PANTHER" id="PTHR10174">
    <property type="entry name" value="ALPHA-TOCOPHEROL TRANSFER PROTEIN-RELATED"/>
    <property type="match status" value="1"/>
</dbReference>
<evidence type="ECO:0000259" key="1">
    <source>
        <dbReference type="PROSITE" id="PS50191"/>
    </source>
</evidence>
<dbReference type="CDD" id="cd00170">
    <property type="entry name" value="SEC14"/>
    <property type="match status" value="1"/>
</dbReference>
<reference evidence="2 3" key="1">
    <citation type="submission" date="2023-11" db="EMBL/GenBank/DDBJ databases">
        <authorList>
            <person name="Okamura Y."/>
        </authorList>
    </citation>
    <scope>NUCLEOTIDE SEQUENCE [LARGE SCALE GENOMIC DNA]</scope>
</reference>
<name>A0AAV1JKB8_9NEOP</name>
<comment type="caution">
    <text evidence="2">The sequence shown here is derived from an EMBL/GenBank/DDBJ whole genome shotgun (WGS) entry which is preliminary data.</text>
</comment>
<dbReference type="PRINTS" id="PR00180">
    <property type="entry name" value="CRETINALDHBP"/>
</dbReference>
<evidence type="ECO:0000313" key="2">
    <source>
        <dbReference type="EMBL" id="CAK1549782.1"/>
    </source>
</evidence>
<dbReference type="SMART" id="SM00516">
    <property type="entry name" value="SEC14"/>
    <property type="match status" value="1"/>
</dbReference>
<sequence length="287" mass="33949">MPIRKLHPLLAAKAREELNEDPLYIDEYLSSLREWISTQPHLRVRTDDQWLVTFLRGCKYNLEKTKAKLDLYYTLRTVAPEVYCLRYSDPKIYGLLETGAVLTMPKTKGPAEPRVILLRPGWYNPSEFTFMELMAVMIFQHQICYMEDDNMTVAGMINVVDLKGTSVAHVRQALFQIRKLIRITQDAAPTRMKGIHILNTMMLFESCYNLVKHLLSEKIRSRLQIHNKNYEQFYRSVPREVLTVEYGGQGGTTREIIDYWKRKFAQYEAWFREDFQYKSDELKRMKN</sequence>
<proteinExistence type="predicted"/>
<dbReference type="AlphaFoldDB" id="A0AAV1JKB8"/>
<gene>
    <name evidence="2" type="ORF">LNINA_LOCUS9055</name>
</gene>
<organism evidence="2 3">
    <name type="scientific">Leptosia nina</name>
    <dbReference type="NCBI Taxonomy" id="320188"/>
    <lineage>
        <taxon>Eukaryota</taxon>
        <taxon>Metazoa</taxon>
        <taxon>Ecdysozoa</taxon>
        <taxon>Arthropoda</taxon>
        <taxon>Hexapoda</taxon>
        <taxon>Insecta</taxon>
        <taxon>Pterygota</taxon>
        <taxon>Neoptera</taxon>
        <taxon>Endopterygota</taxon>
        <taxon>Lepidoptera</taxon>
        <taxon>Glossata</taxon>
        <taxon>Ditrysia</taxon>
        <taxon>Papilionoidea</taxon>
        <taxon>Pieridae</taxon>
        <taxon>Pierinae</taxon>
        <taxon>Leptosia</taxon>
    </lineage>
</organism>
<dbReference type="Gene3D" id="1.10.8.20">
    <property type="entry name" value="N-terminal domain of phosphatidylinositol transfer protein sec14p"/>
    <property type="match status" value="1"/>
</dbReference>